<evidence type="ECO:0000313" key="8">
    <source>
        <dbReference type="EMBL" id="RQH08343.1"/>
    </source>
</evidence>
<evidence type="ECO:0000256" key="5">
    <source>
        <dbReference type="ARBA" id="ARBA00023136"/>
    </source>
</evidence>
<name>A0A3N6P423_9BURK</name>
<dbReference type="OrthoDB" id="8758470at2"/>
<feature type="transmembrane region" description="Helical" evidence="6">
    <location>
        <begin position="82"/>
        <end position="98"/>
    </location>
</feature>
<dbReference type="PANTHER" id="PTHR38459">
    <property type="entry name" value="PROPHAGE BACTOPRENOL-LINKED GLUCOSE TRANSLOCASE HOMOLOG"/>
    <property type="match status" value="1"/>
</dbReference>
<evidence type="ECO:0000256" key="1">
    <source>
        <dbReference type="ARBA" id="ARBA00004141"/>
    </source>
</evidence>
<dbReference type="AlphaFoldDB" id="A0A3N6P423"/>
<accession>A0A3N6P423</accession>
<sequence length="139" mass="15726">MQRLNTLVSAHFFTLTKFGIVGAITAGIYFLVMWIANSLIGLHYIVSVTAAYLISTTFHFLANRHFTFGAVDESHANQLLRYLVMWVVNYAITIIIVSRCVKDFGLSPYMGAFISIVATVITGYLFSRFWIFRGRGIRT</sequence>
<dbReference type="PANTHER" id="PTHR38459:SF1">
    <property type="entry name" value="PROPHAGE BACTOPRENOL-LINKED GLUCOSE TRANSLOCASE HOMOLOG"/>
    <property type="match status" value="1"/>
</dbReference>
<proteinExistence type="inferred from homology"/>
<keyword evidence="5 6" id="KW-0472">Membrane</keyword>
<feature type="transmembrane region" description="Helical" evidence="6">
    <location>
        <begin position="110"/>
        <end position="131"/>
    </location>
</feature>
<dbReference type="Pfam" id="PF04138">
    <property type="entry name" value="GtrA_DPMS_TM"/>
    <property type="match status" value="1"/>
</dbReference>
<comment type="subcellular location">
    <subcellularLocation>
        <location evidence="1">Membrane</location>
        <topology evidence="1">Multi-pass membrane protein</topology>
    </subcellularLocation>
</comment>
<protein>
    <submittedName>
        <fullName evidence="8">GtrA family protein</fullName>
    </submittedName>
</protein>
<evidence type="ECO:0000256" key="6">
    <source>
        <dbReference type="SAM" id="Phobius"/>
    </source>
</evidence>
<dbReference type="InterPro" id="IPR051401">
    <property type="entry name" value="GtrA_CellWall_Glycosyl"/>
</dbReference>
<dbReference type="Proteomes" id="UP000272778">
    <property type="component" value="Unassembled WGS sequence"/>
</dbReference>
<dbReference type="GO" id="GO:0000271">
    <property type="term" value="P:polysaccharide biosynthetic process"/>
    <property type="evidence" value="ECO:0007669"/>
    <property type="project" value="InterPro"/>
</dbReference>
<comment type="similarity">
    <text evidence="2">Belongs to the GtrA family.</text>
</comment>
<reference evidence="8 9" key="1">
    <citation type="submission" date="2018-11" db="EMBL/GenBank/DDBJ databases">
        <title>Paraburkholderia sp. DHOA04, isolated from soil.</title>
        <authorList>
            <person name="Gao Z.-H."/>
            <person name="Qiu L.-H."/>
            <person name="Fu J.-C."/>
        </authorList>
    </citation>
    <scope>NUCLEOTIDE SEQUENCE [LARGE SCALE GENOMIC DNA]</scope>
    <source>
        <strain evidence="8 9">DHOA04</strain>
    </source>
</reference>
<feature type="transmembrane region" description="Helical" evidence="6">
    <location>
        <begin position="42"/>
        <end position="61"/>
    </location>
</feature>
<evidence type="ECO:0000313" key="9">
    <source>
        <dbReference type="Proteomes" id="UP000272778"/>
    </source>
</evidence>
<dbReference type="GO" id="GO:0005886">
    <property type="term" value="C:plasma membrane"/>
    <property type="evidence" value="ECO:0007669"/>
    <property type="project" value="TreeGrafter"/>
</dbReference>
<evidence type="ECO:0000259" key="7">
    <source>
        <dbReference type="Pfam" id="PF04138"/>
    </source>
</evidence>
<feature type="transmembrane region" description="Helical" evidence="6">
    <location>
        <begin position="12"/>
        <end position="36"/>
    </location>
</feature>
<keyword evidence="3 6" id="KW-0812">Transmembrane</keyword>
<organism evidence="8 9">
    <name type="scientific">Paraburkholderia dinghuensis</name>
    <dbReference type="NCBI Taxonomy" id="2305225"/>
    <lineage>
        <taxon>Bacteria</taxon>
        <taxon>Pseudomonadati</taxon>
        <taxon>Pseudomonadota</taxon>
        <taxon>Betaproteobacteria</taxon>
        <taxon>Burkholderiales</taxon>
        <taxon>Burkholderiaceae</taxon>
        <taxon>Paraburkholderia</taxon>
    </lineage>
</organism>
<comment type="caution">
    <text evidence="8">The sequence shown here is derived from an EMBL/GenBank/DDBJ whole genome shotgun (WGS) entry which is preliminary data.</text>
</comment>
<feature type="domain" description="GtrA/DPMS transmembrane" evidence="7">
    <location>
        <begin position="17"/>
        <end position="132"/>
    </location>
</feature>
<dbReference type="EMBL" id="RQIS01000003">
    <property type="protein sequence ID" value="RQH08343.1"/>
    <property type="molecule type" value="Genomic_DNA"/>
</dbReference>
<evidence type="ECO:0000256" key="3">
    <source>
        <dbReference type="ARBA" id="ARBA00022692"/>
    </source>
</evidence>
<gene>
    <name evidence="8" type="ORF">D1Y85_04810</name>
</gene>
<keyword evidence="4 6" id="KW-1133">Transmembrane helix</keyword>
<evidence type="ECO:0000256" key="4">
    <source>
        <dbReference type="ARBA" id="ARBA00022989"/>
    </source>
</evidence>
<evidence type="ECO:0000256" key="2">
    <source>
        <dbReference type="ARBA" id="ARBA00009399"/>
    </source>
</evidence>
<keyword evidence="9" id="KW-1185">Reference proteome</keyword>
<dbReference type="InterPro" id="IPR007267">
    <property type="entry name" value="GtrA_DPMS_TM"/>
</dbReference>